<feature type="region of interest" description="Disordered" evidence="1">
    <location>
        <begin position="317"/>
        <end position="347"/>
    </location>
</feature>
<dbReference type="Pfam" id="PF00498">
    <property type="entry name" value="FHA"/>
    <property type="match status" value="1"/>
</dbReference>
<feature type="compositionally biased region" description="Basic and acidic residues" evidence="1">
    <location>
        <begin position="333"/>
        <end position="347"/>
    </location>
</feature>
<reference evidence="3" key="1">
    <citation type="submission" date="2022-04" db="EMBL/GenBank/DDBJ databases">
        <title>A functionally conserved STORR gene fusion in Papaver species that diverged 16.8 million years ago.</title>
        <authorList>
            <person name="Catania T."/>
        </authorList>
    </citation>
    <scope>NUCLEOTIDE SEQUENCE</scope>
    <source>
        <strain evidence="3">S-188037</strain>
    </source>
</reference>
<feature type="compositionally biased region" description="Low complexity" evidence="1">
    <location>
        <begin position="149"/>
        <end position="165"/>
    </location>
</feature>
<name>A0AAD4SRI7_9MAGN</name>
<dbReference type="PANTHER" id="PTHR23308">
    <property type="entry name" value="NUCLEAR INHIBITOR OF PROTEIN PHOSPHATASE-1"/>
    <property type="match status" value="1"/>
</dbReference>
<evidence type="ECO:0000313" key="3">
    <source>
        <dbReference type="EMBL" id="KAI3916300.1"/>
    </source>
</evidence>
<dbReference type="InterPro" id="IPR008984">
    <property type="entry name" value="SMAD_FHA_dom_sf"/>
</dbReference>
<gene>
    <name evidence="3" type="ORF">MKW98_004741</name>
</gene>
<evidence type="ECO:0000259" key="2">
    <source>
        <dbReference type="PROSITE" id="PS50006"/>
    </source>
</evidence>
<dbReference type="PROSITE" id="PS50006">
    <property type="entry name" value="FHA_DOMAIN"/>
    <property type="match status" value="1"/>
</dbReference>
<proteinExistence type="predicted"/>
<keyword evidence="4" id="KW-1185">Reference proteome</keyword>
<protein>
    <recommendedName>
        <fullName evidence="2">FHA domain-containing protein</fullName>
    </recommendedName>
</protein>
<feature type="domain" description="FHA" evidence="2">
    <location>
        <begin position="30"/>
        <end position="80"/>
    </location>
</feature>
<dbReference type="InterPro" id="IPR000253">
    <property type="entry name" value="FHA_dom"/>
</dbReference>
<feature type="region of interest" description="Disordered" evidence="1">
    <location>
        <begin position="203"/>
        <end position="229"/>
    </location>
</feature>
<comment type="caution">
    <text evidence="3">The sequence shown here is derived from an EMBL/GenBank/DDBJ whole genome shotgun (WGS) entry which is preliminary data.</text>
</comment>
<dbReference type="Proteomes" id="UP001202328">
    <property type="component" value="Unassembled WGS sequence"/>
</dbReference>
<dbReference type="AlphaFoldDB" id="A0AAD4SRI7"/>
<organism evidence="3 4">
    <name type="scientific">Papaver atlanticum</name>
    <dbReference type="NCBI Taxonomy" id="357466"/>
    <lineage>
        <taxon>Eukaryota</taxon>
        <taxon>Viridiplantae</taxon>
        <taxon>Streptophyta</taxon>
        <taxon>Embryophyta</taxon>
        <taxon>Tracheophyta</taxon>
        <taxon>Spermatophyta</taxon>
        <taxon>Magnoliopsida</taxon>
        <taxon>Ranunculales</taxon>
        <taxon>Papaveraceae</taxon>
        <taxon>Papaveroideae</taxon>
        <taxon>Papaver</taxon>
    </lineage>
</organism>
<dbReference type="InterPro" id="IPR050923">
    <property type="entry name" value="Cell_Proc_Reg/RNA_Proc"/>
</dbReference>
<feature type="compositionally biased region" description="Basic and acidic residues" evidence="1">
    <location>
        <begin position="205"/>
        <end position="215"/>
    </location>
</feature>
<accession>A0AAD4SRI7</accession>
<sequence length="442" mass="49564">MEGSTLRLIVEKGPKEGETIDCKAGSSSVIKIGRVMKGNTFAIRDSGISSNHLVIAFKNSKWVISDLDSSNGTFLNENQIRALTDFDLRDEDIIKIGERTSLKVQIIEEVRVLTKPQTRNGRKNVDLVEEEEEQVRRNPRRRAAPKNLAVAPVSSVPASSAVAVSRPKRGRPKKVESDEAEEILKVPQVPEPKVQPISELEQEIGAEKQENAEPKKTRRGGGRGTRRGRACKEETVVPVLVSENIEVSENVAAEQVDCTVEVSNVIGGENSRVSMDEQEHSLDDVCEVQKSLLSLNIDQNLELENCEEEGKVAPAVRKKRTATRRAAQQKGKATKDVRIPDPEEDTRNCEESILQEELCEEFASTSDGGVRENLVEENKVDFEKMTLGEWFDYMEVYLPKQIRKTTEEIVSSMRDRSRQFSQFMLEQQQLQQKDGKGKHPSV</sequence>
<feature type="compositionally biased region" description="Basic residues" evidence="1">
    <location>
        <begin position="216"/>
        <end position="229"/>
    </location>
</feature>
<dbReference type="SMART" id="SM00240">
    <property type="entry name" value="FHA"/>
    <property type="match status" value="1"/>
</dbReference>
<dbReference type="Gene3D" id="2.60.200.20">
    <property type="match status" value="1"/>
</dbReference>
<evidence type="ECO:0000256" key="1">
    <source>
        <dbReference type="SAM" id="MobiDB-lite"/>
    </source>
</evidence>
<dbReference type="SUPFAM" id="SSF49879">
    <property type="entry name" value="SMAD/FHA domain"/>
    <property type="match status" value="1"/>
</dbReference>
<evidence type="ECO:0000313" key="4">
    <source>
        <dbReference type="Proteomes" id="UP001202328"/>
    </source>
</evidence>
<feature type="region of interest" description="Disordered" evidence="1">
    <location>
        <begin position="118"/>
        <end position="182"/>
    </location>
</feature>
<dbReference type="EMBL" id="JAJJMB010009125">
    <property type="protein sequence ID" value="KAI3916300.1"/>
    <property type="molecule type" value="Genomic_DNA"/>
</dbReference>